<dbReference type="EMBL" id="JAGGLJ010000009">
    <property type="protein sequence ID" value="MBP2025611.1"/>
    <property type="molecule type" value="Genomic_DNA"/>
</dbReference>
<dbReference type="InterPro" id="IPR010921">
    <property type="entry name" value="Trp_repressor/repl_initiator"/>
</dbReference>
<protein>
    <submittedName>
        <fullName evidence="2">Transposase-like protein</fullName>
    </submittedName>
</protein>
<dbReference type="Proteomes" id="UP001519306">
    <property type="component" value="Unassembled WGS sequence"/>
</dbReference>
<gene>
    <name evidence="2" type="ORF">J2Z71_001154</name>
</gene>
<reference evidence="2 3" key="1">
    <citation type="submission" date="2021-03" db="EMBL/GenBank/DDBJ databases">
        <title>Genomic Encyclopedia of Type Strains, Phase IV (KMG-IV): sequencing the most valuable type-strain genomes for metagenomic binning, comparative biology and taxonomic classification.</title>
        <authorList>
            <person name="Goeker M."/>
        </authorList>
    </citation>
    <scope>NUCLEOTIDE SEQUENCE [LARGE SCALE GENOMIC DNA]</scope>
    <source>
        <strain evidence="2 3">DSM 27563</strain>
    </source>
</reference>
<evidence type="ECO:0000313" key="3">
    <source>
        <dbReference type="Proteomes" id="UP001519306"/>
    </source>
</evidence>
<comment type="caution">
    <text evidence="2">The sequence shown here is derived from an EMBL/GenBank/DDBJ whole genome shotgun (WGS) entry which is preliminary data.</text>
</comment>
<feature type="non-terminal residue" evidence="2">
    <location>
        <position position="58"/>
    </location>
</feature>
<dbReference type="Pfam" id="PF13518">
    <property type="entry name" value="HTH_28"/>
    <property type="match status" value="1"/>
</dbReference>
<dbReference type="RefSeq" id="WP_210060901.1">
    <property type="nucleotide sequence ID" value="NZ_JAGGLJ010000009.1"/>
</dbReference>
<dbReference type="Gene3D" id="1.10.10.60">
    <property type="entry name" value="Homeodomain-like"/>
    <property type="match status" value="1"/>
</dbReference>
<evidence type="ECO:0000313" key="2">
    <source>
        <dbReference type="EMBL" id="MBP2025611.1"/>
    </source>
</evidence>
<name>A0ABS4KEC1_9FIRM</name>
<accession>A0ABS4KEC1</accession>
<evidence type="ECO:0000259" key="1">
    <source>
        <dbReference type="Pfam" id="PF13518"/>
    </source>
</evidence>
<sequence length="58" mass="6570">MGKHVKRTLEEKIKIVKEYKEGASLTYLCEKYNISGTGTISTWSKKYDEGTLGIDNRG</sequence>
<organism evidence="2 3">
    <name type="scientific">Peptoniphilus stercorisuis</name>
    <dbReference type="NCBI Taxonomy" id="1436965"/>
    <lineage>
        <taxon>Bacteria</taxon>
        <taxon>Bacillati</taxon>
        <taxon>Bacillota</taxon>
        <taxon>Tissierellia</taxon>
        <taxon>Tissierellales</taxon>
        <taxon>Peptoniphilaceae</taxon>
        <taxon>Peptoniphilus</taxon>
    </lineage>
</organism>
<proteinExistence type="predicted"/>
<keyword evidence="3" id="KW-1185">Reference proteome</keyword>
<dbReference type="InterPro" id="IPR055247">
    <property type="entry name" value="InsJ-like_HTH"/>
</dbReference>
<dbReference type="SUPFAM" id="SSF48295">
    <property type="entry name" value="TrpR-like"/>
    <property type="match status" value="1"/>
</dbReference>
<feature type="domain" description="Insertion element IS150 protein InsJ-like helix-turn-helix" evidence="1">
    <location>
        <begin position="11"/>
        <end position="50"/>
    </location>
</feature>